<dbReference type="Proteomes" id="UP001151529">
    <property type="component" value="Unassembled WGS sequence"/>
</dbReference>
<feature type="non-terminal residue" evidence="2">
    <location>
        <position position="1"/>
    </location>
</feature>
<gene>
    <name evidence="2" type="ORF">OIU85_022020</name>
</gene>
<organism evidence="2 3">
    <name type="scientific">Salix viminalis</name>
    <name type="common">Common osier</name>
    <name type="synonym">Basket willow</name>
    <dbReference type="NCBI Taxonomy" id="40686"/>
    <lineage>
        <taxon>Eukaryota</taxon>
        <taxon>Viridiplantae</taxon>
        <taxon>Streptophyta</taxon>
        <taxon>Embryophyta</taxon>
        <taxon>Tracheophyta</taxon>
        <taxon>Spermatophyta</taxon>
        <taxon>Magnoliopsida</taxon>
        <taxon>eudicotyledons</taxon>
        <taxon>Gunneridae</taxon>
        <taxon>Pentapetalae</taxon>
        <taxon>rosids</taxon>
        <taxon>fabids</taxon>
        <taxon>Malpighiales</taxon>
        <taxon>Salicaceae</taxon>
        <taxon>Saliceae</taxon>
        <taxon>Salix</taxon>
    </lineage>
</organism>
<dbReference type="AlphaFoldDB" id="A0A9Q0NHC2"/>
<evidence type="ECO:0000313" key="3">
    <source>
        <dbReference type="Proteomes" id="UP001151529"/>
    </source>
</evidence>
<feature type="chain" id="PRO_5040331849" evidence="1">
    <location>
        <begin position="41"/>
        <end position="75"/>
    </location>
</feature>
<reference evidence="2 3" key="1">
    <citation type="journal article" date="2023" name="Int. J. Mol. Sci.">
        <title>De Novo Assembly and Annotation of 11 Diverse Shrub Willow (Salix) Genomes Reveals Novel Gene Organization in Sex-Linked Regions.</title>
        <authorList>
            <person name="Hyden B."/>
            <person name="Feng K."/>
            <person name="Yates T.B."/>
            <person name="Jawdy S."/>
            <person name="Cereghino C."/>
            <person name="Smart L.B."/>
            <person name="Muchero W."/>
        </authorList>
    </citation>
    <scope>NUCLEOTIDE SEQUENCE [LARGE SCALE GENOMIC DNA]</scope>
    <source>
        <tissue evidence="2">Shoot tip</tissue>
    </source>
</reference>
<comment type="caution">
    <text evidence="2">The sequence shown here is derived from an EMBL/GenBank/DDBJ whole genome shotgun (WGS) entry which is preliminary data.</text>
</comment>
<proteinExistence type="predicted"/>
<evidence type="ECO:0000313" key="2">
    <source>
        <dbReference type="EMBL" id="KAJ6670011.1"/>
    </source>
</evidence>
<sequence>ASSGWWVGQLGWWFNVAHLGWLDLWAGMAWPGADVGKIRADVNLPLQTVLAFLVRSGRQHRGDLDILVGVAFSLS</sequence>
<dbReference type="EMBL" id="JAPFFL010000489">
    <property type="protein sequence ID" value="KAJ6670011.1"/>
    <property type="molecule type" value="Genomic_DNA"/>
</dbReference>
<evidence type="ECO:0000256" key="1">
    <source>
        <dbReference type="SAM" id="SignalP"/>
    </source>
</evidence>
<name>A0A9Q0NHC2_SALVM</name>
<keyword evidence="1" id="KW-0732">Signal</keyword>
<accession>A0A9Q0NHC2</accession>
<feature type="signal peptide" evidence="1">
    <location>
        <begin position="1"/>
        <end position="40"/>
    </location>
</feature>
<keyword evidence="3" id="KW-1185">Reference proteome</keyword>
<protein>
    <submittedName>
        <fullName evidence="2">Uncharacterized protein</fullName>
    </submittedName>
</protein>